<accession>A0A3N4JQ72</accession>
<evidence type="ECO:0000313" key="3">
    <source>
        <dbReference type="Proteomes" id="UP000276215"/>
    </source>
</evidence>
<sequence length="303" mass="35338">MNVLDLKATEYPLASKHISTYNKANQIFTRVYLQDTRFNAHKAAILEERFLAKVRKVNEAKCQDDLNKVGIEQKYWEKLVRQAEEVAGRALEIASQHVMERQKCELEMGEQEQRATEAARLKAETERAEKEKRHERKRRKKQFPQGRRMRRKLEEAPSPRQPTSCVGLEAYSRKSTTNDRAAMERAIAALHELHHTVRLKEAFTKAKKLTIIHHRSRHRFGQLNGERAPTIEVRDFLKNTFVDLWQYQNWPTVPGNTFFLTQDPSYDVPVLIAFIWTIYELAKLLVKQIIKECAMKAGTADPV</sequence>
<reference evidence="2 3" key="1">
    <citation type="journal article" date="2018" name="Nat. Ecol. Evol.">
        <title>Pezizomycetes genomes reveal the molecular basis of ectomycorrhizal truffle lifestyle.</title>
        <authorList>
            <person name="Murat C."/>
            <person name="Payen T."/>
            <person name="Noel B."/>
            <person name="Kuo A."/>
            <person name="Morin E."/>
            <person name="Chen J."/>
            <person name="Kohler A."/>
            <person name="Krizsan K."/>
            <person name="Balestrini R."/>
            <person name="Da Silva C."/>
            <person name="Montanini B."/>
            <person name="Hainaut M."/>
            <person name="Levati E."/>
            <person name="Barry K.W."/>
            <person name="Belfiori B."/>
            <person name="Cichocki N."/>
            <person name="Clum A."/>
            <person name="Dockter R.B."/>
            <person name="Fauchery L."/>
            <person name="Guy J."/>
            <person name="Iotti M."/>
            <person name="Le Tacon F."/>
            <person name="Lindquist E.A."/>
            <person name="Lipzen A."/>
            <person name="Malagnac F."/>
            <person name="Mello A."/>
            <person name="Molinier V."/>
            <person name="Miyauchi S."/>
            <person name="Poulain J."/>
            <person name="Riccioni C."/>
            <person name="Rubini A."/>
            <person name="Sitrit Y."/>
            <person name="Splivallo R."/>
            <person name="Traeger S."/>
            <person name="Wang M."/>
            <person name="Zifcakova L."/>
            <person name="Wipf D."/>
            <person name="Zambonelli A."/>
            <person name="Paolocci F."/>
            <person name="Nowrousian M."/>
            <person name="Ottonello S."/>
            <person name="Baldrian P."/>
            <person name="Spatafora J.W."/>
            <person name="Henrissat B."/>
            <person name="Nagy L.G."/>
            <person name="Aury J.M."/>
            <person name="Wincker P."/>
            <person name="Grigoriev I.V."/>
            <person name="Bonfante P."/>
            <person name="Martin F.M."/>
        </authorList>
    </citation>
    <scope>NUCLEOTIDE SEQUENCE [LARGE SCALE GENOMIC DNA]</scope>
    <source>
        <strain evidence="2 3">120613-1</strain>
    </source>
</reference>
<gene>
    <name evidence="2" type="ORF">L873DRAFT_1789028</name>
</gene>
<proteinExistence type="predicted"/>
<dbReference type="EMBL" id="ML120380">
    <property type="protein sequence ID" value="RPB00466.1"/>
    <property type="molecule type" value="Genomic_DNA"/>
</dbReference>
<name>A0A3N4JQ72_9PEZI</name>
<dbReference type="STRING" id="1336337.A0A3N4JQ72"/>
<organism evidence="2 3">
    <name type="scientific">Choiromyces venosus 120613-1</name>
    <dbReference type="NCBI Taxonomy" id="1336337"/>
    <lineage>
        <taxon>Eukaryota</taxon>
        <taxon>Fungi</taxon>
        <taxon>Dikarya</taxon>
        <taxon>Ascomycota</taxon>
        <taxon>Pezizomycotina</taxon>
        <taxon>Pezizomycetes</taxon>
        <taxon>Pezizales</taxon>
        <taxon>Tuberaceae</taxon>
        <taxon>Choiromyces</taxon>
    </lineage>
</organism>
<feature type="compositionally biased region" description="Basic residues" evidence="1">
    <location>
        <begin position="133"/>
        <end position="151"/>
    </location>
</feature>
<keyword evidence="3" id="KW-1185">Reference proteome</keyword>
<evidence type="ECO:0000313" key="2">
    <source>
        <dbReference type="EMBL" id="RPB00466.1"/>
    </source>
</evidence>
<feature type="region of interest" description="Disordered" evidence="1">
    <location>
        <begin position="106"/>
        <end position="166"/>
    </location>
</feature>
<dbReference type="AlphaFoldDB" id="A0A3N4JQ72"/>
<protein>
    <submittedName>
        <fullName evidence="2">Uncharacterized protein</fullName>
    </submittedName>
</protein>
<feature type="compositionally biased region" description="Basic and acidic residues" evidence="1">
    <location>
        <begin position="106"/>
        <end position="132"/>
    </location>
</feature>
<evidence type="ECO:0000256" key="1">
    <source>
        <dbReference type="SAM" id="MobiDB-lite"/>
    </source>
</evidence>
<dbReference type="Proteomes" id="UP000276215">
    <property type="component" value="Unassembled WGS sequence"/>
</dbReference>